<accession>A0A3L8G3D6</accession>
<dbReference type="RefSeq" id="WP_121792132.1">
    <property type="nucleotide sequence ID" value="NZ_QLQC01000083.1"/>
</dbReference>
<feature type="domain" description="Replication initiator A N-terminal" evidence="2">
    <location>
        <begin position="20"/>
        <end position="94"/>
    </location>
</feature>
<sequence>MTGLDQFAAITLEQMQTSESFFRMPWVLWEDSHYQKLISDSKTLYGMMKNRLELSAKNGWVDEVGRVYIQFSNAEIQRYFNCSKPKAIKLKNALADYGLLYEVNQYSNADGQVANRIYVGNVMTYDAEKYKQERIERQEKAFQKRQEQRKKTPSKNILPGGSKKLTGPVKNIDTNYINTSNTNSSKENISSRMAAPNSDELLQPAKTDETFPQENFVTYVPPKYYSLLQVIADRYNGKFCQVDLFTGKSQNYSLTHRQKMQIGQFLTQEYITSHEVIDMIERMPYDCEHPLAYLMKMLENLKEERRLEAKIIAHRQAELRYSKLNKKE</sequence>
<dbReference type="AlphaFoldDB" id="A0A3L8G3D6"/>
<dbReference type="Proteomes" id="UP000269148">
    <property type="component" value="Unassembled WGS sequence"/>
</dbReference>
<reference evidence="3 4" key="1">
    <citation type="submission" date="2018-06" db="EMBL/GenBank/DDBJ databases">
        <title>Mutators as drivers of adaptation in pathogenic bacteria and a risk factor for host jumps and vaccine escape.</title>
        <authorList>
            <person name="Barnes A.C."/>
            <person name="Silayeva O."/>
        </authorList>
    </citation>
    <scope>NUCLEOTIDE SEQUENCE [LARGE SCALE GENOMIC DNA]</scope>
    <source>
        <strain evidence="3 4">QMA0445</strain>
    </source>
</reference>
<feature type="compositionally biased region" description="Basic and acidic residues" evidence="1">
    <location>
        <begin position="140"/>
        <end position="150"/>
    </location>
</feature>
<dbReference type="OrthoDB" id="1695311at2"/>
<dbReference type="EMBL" id="QLQD01000082">
    <property type="protein sequence ID" value="RLU54893.1"/>
    <property type="molecule type" value="Genomic_DNA"/>
</dbReference>
<proteinExistence type="predicted"/>
<feature type="region of interest" description="Disordered" evidence="1">
    <location>
        <begin position="140"/>
        <end position="190"/>
    </location>
</feature>
<evidence type="ECO:0000313" key="4">
    <source>
        <dbReference type="Proteomes" id="UP000269148"/>
    </source>
</evidence>
<name>A0A3L8G3D6_STRIN</name>
<evidence type="ECO:0000256" key="1">
    <source>
        <dbReference type="SAM" id="MobiDB-lite"/>
    </source>
</evidence>
<protein>
    <submittedName>
        <fullName evidence="3">Replication initiation protein</fullName>
    </submittedName>
</protein>
<gene>
    <name evidence="3" type="ORF">DIY07_09670</name>
</gene>
<comment type="caution">
    <text evidence="3">The sequence shown here is derived from an EMBL/GenBank/DDBJ whole genome shotgun (WGS) entry which is preliminary data.</text>
</comment>
<organism evidence="3 4">
    <name type="scientific">Streptococcus iniae</name>
    <name type="common">Streptococcus shiloi</name>
    <dbReference type="NCBI Taxonomy" id="1346"/>
    <lineage>
        <taxon>Bacteria</taxon>
        <taxon>Bacillati</taxon>
        <taxon>Bacillota</taxon>
        <taxon>Bacilli</taxon>
        <taxon>Lactobacillales</taxon>
        <taxon>Streptococcaceae</taxon>
        <taxon>Streptococcus</taxon>
    </lineage>
</organism>
<evidence type="ECO:0000259" key="2">
    <source>
        <dbReference type="Pfam" id="PF06970"/>
    </source>
</evidence>
<dbReference type="InterPro" id="IPR010724">
    <property type="entry name" value="RepA_N"/>
</dbReference>
<evidence type="ECO:0000313" key="3">
    <source>
        <dbReference type="EMBL" id="RLU54893.1"/>
    </source>
</evidence>
<feature type="compositionally biased region" description="Low complexity" evidence="1">
    <location>
        <begin position="171"/>
        <end position="185"/>
    </location>
</feature>
<dbReference type="Pfam" id="PF06970">
    <property type="entry name" value="RepA_N"/>
    <property type="match status" value="1"/>
</dbReference>